<dbReference type="PROSITE" id="PS51085">
    <property type="entry name" value="2FE2S_FER_2"/>
    <property type="match status" value="1"/>
</dbReference>
<keyword evidence="1" id="KW-0001">2Fe-2S</keyword>
<dbReference type="InterPro" id="IPR001041">
    <property type="entry name" value="2Fe-2S_ferredoxin-type"/>
</dbReference>
<evidence type="ECO:0000256" key="4">
    <source>
        <dbReference type="ARBA" id="ARBA00023004"/>
    </source>
</evidence>
<evidence type="ECO:0000256" key="5">
    <source>
        <dbReference type="ARBA" id="ARBA00023014"/>
    </source>
</evidence>
<gene>
    <name evidence="7" type="ORF">DBW71_04195</name>
</gene>
<keyword evidence="2" id="KW-0479">Metal-binding</keyword>
<dbReference type="InterPro" id="IPR036884">
    <property type="entry name" value="2Fe-2S-bd_dom_sf"/>
</dbReference>
<accession>A0A368DMU5</accession>
<dbReference type="InterPro" id="IPR002888">
    <property type="entry name" value="2Fe-2S-bd"/>
</dbReference>
<evidence type="ECO:0000313" key="7">
    <source>
        <dbReference type="EMBL" id="RCL73150.1"/>
    </source>
</evidence>
<evidence type="ECO:0000313" key="8">
    <source>
        <dbReference type="Proteomes" id="UP000253570"/>
    </source>
</evidence>
<dbReference type="Proteomes" id="UP000253570">
    <property type="component" value="Unassembled WGS sequence"/>
</dbReference>
<dbReference type="SUPFAM" id="SSF54292">
    <property type="entry name" value="2Fe-2S ferredoxin-like"/>
    <property type="match status" value="1"/>
</dbReference>
<dbReference type="SUPFAM" id="SSF47741">
    <property type="entry name" value="CO dehydrogenase ISP C-domain like"/>
    <property type="match status" value="1"/>
</dbReference>
<dbReference type="InterPro" id="IPR051452">
    <property type="entry name" value="Diverse_Oxidoreductases"/>
</dbReference>
<dbReference type="AlphaFoldDB" id="A0A368DMU5"/>
<keyword evidence="5" id="KW-0411">Iron-sulfur</keyword>
<dbReference type="InterPro" id="IPR036010">
    <property type="entry name" value="2Fe-2S_ferredoxin-like_sf"/>
</dbReference>
<sequence>MTNKYKINVNGIDQNIEADENTPLLYILRNQLKLKGTKFGCGDGICGACTVIMDGLPIFSCDTPIWSAAGKEIETIEGLSKNGIHPLQEELINEQAGQCGYCLSGITMRIKGLIDKDPSKTVDDIANELDRNLCRCGSQTRILKAVDNYLKKVS</sequence>
<dbReference type="CDD" id="cd00207">
    <property type="entry name" value="fer2"/>
    <property type="match status" value="1"/>
</dbReference>
<dbReference type="Pfam" id="PF00111">
    <property type="entry name" value="Fer2"/>
    <property type="match status" value="1"/>
</dbReference>
<keyword evidence="3" id="KW-0560">Oxidoreductase</keyword>
<evidence type="ECO:0000256" key="3">
    <source>
        <dbReference type="ARBA" id="ARBA00023002"/>
    </source>
</evidence>
<dbReference type="InterPro" id="IPR006058">
    <property type="entry name" value="2Fe2S_fd_BS"/>
</dbReference>
<protein>
    <submittedName>
        <fullName evidence="7">(2Fe-2S)-binding protein</fullName>
    </submittedName>
</protein>
<dbReference type="InterPro" id="IPR012675">
    <property type="entry name" value="Beta-grasp_dom_sf"/>
</dbReference>
<dbReference type="InterPro" id="IPR022678">
    <property type="entry name" value="NMT_CS"/>
</dbReference>
<dbReference type="PANTHER" id="PTHR44379">
    <property type="entry name" value="OXIDOREDUCTASE WITH IRON-SULFUR SUBUNIT"/>
    <property type="match status" value="1"/>
</dbReference>
<dbReference type="GO" id="GO:0051537">
    <property type="term" value="F:2 iron, 2 sulfur cluster binding"/>
    <property type="evidence" value="ECO:0007669"/>
    <property type="project" value="UniProtKB-KW"/>
</dbReference>
<dbReference type="PANTHER" id="PTHR44379:SF6">
    <property type="entry name" value="BLR6046 PROTEIN"/>
    <property type="match status" value="1"/>
</dbReference>
<dbReference type="GO" id="GO:0016491">
    <property type="term" value="F:oxidoreductase activity"/>
    <property type="evidence" value="ECO:0007669"/>
    <property type="project" value="UniProtKB-KW"/>
</dbReference>
<dbReference type="Gene3D" id="3.10.20.30">
    <property type="match status" value="1"/>
</dbReference>
<dbReference type="PROSITE" id="PS00976">
    <property type="entry name" value="NMT_2"/>
    <property type="match status" value="1"/>
</dbReference>
<evidence type="ECO:0000256" key="1">
    <source>
        <dbReference type="ARBA" id="ARBA00022714"/>
    </source>
</evidence>
<comment type="caution">
    <text evidence="7">The sequence shown here is derived from an EMBL/GenBank/DDBJ whole genome shotgun (WGS) entry which is preliminary data.</text>
</comment>
<dbReference type="PROSITE" id="PS00197">
    <property type="entry name" value="2FE2S_FER_1"/>
    <property type="match status" value="1"/>
</dbReference>
<evidence type="ECO:0000259" key="6">
    <source>
        <dbReference type="PROSITE" id="PS51085"/>
    </source>
</evidence>
<keyword evidence="4" id="KW-0408">Iron</keyword>
<organism evidence="7 8">
    <name type="scientific">PS1 clade bacterium</name>
    <dbReference type="NCBI Taxonomy" id="2175152"/>
    <lineage>
        <taxon>Bacteria</taxon>
        <taxon>Pseudomonadati</taxon>
        <taxon>Pseudomonadota</taxon>
        <taxon>Alphaproteobacteria</taxon>
        <taxon>PS1 clade</taxon>
    </lineage>
</organism>
<dbReference type="Gene3D" id="1.10.150.120">
    <property type="entry name" value="[2Fe-2S]-binding domain"/>
    <property type="match status" value="1"/>
</dbReference>
<name>A0A368DMU5_9PROT</name>
<dbReference type="EMBL" id="QOQD01000009">
    <property type="protein sequence ID" value="RCL73150.1"/>
    <property type="molecule type" value="Genomic_DNA"/>
</dbReference>
<dbReference type="Pfam" id="PF01799">
    <property type="entry name" value="Fer2_2"/>
    <property type="match status" value="1"/>
</dbReference>
<dbReference type="GO" id="GO:0004379">
    <property type="term" value="F:glycylpeptide N-tetradecanoyltransferase activity"/>
    <property type="evidence" value="ECO:0007669"/>
    <property type="project" value="InterPro"/>
</dbReference>
<feature type="domain" description="2Fe-2S ferredoxin-type" evidence="6">
    <location>
        <begin position="3"/>
        <end position="79"/>
    </location>
</feature>
<dbReference type="GO" id="GO:0046872">
    <property type="term" value="F:metal ion binding"/>
    <property type="evidence" value="ECO:0007669"/>
    <property type="project" value="UniProtKB-KW"/>
</dbReference>
<proteinExistence type="predicted"/>
<reference evidence="7 8" key="1">
    <citation type="journal article" date="2018" name="Microbiome">
        <title>Fine metagenomic profile of the Mediterranean stratified and mixed water columns revealed by assembly and recruitment.</title>
        <authorList>
            <person name="Haro-Moreno J.M."/>
            <person name="Lopez-Perez M."/>
            <person name="De La Torre J.R."/>
            <person name="Picazo A."/>
            <person name="Camacho A."/>
            <person name="Rodriguez-Valera F."/>
        </authorList>
    </citation>
    <scope>NUCLEOTIDE SEQUENCE [LARGE SCALE GENOMIC DNA]</scope>
    <source>
        <strain evidence="7">MED-G57</strain>
    </source>
</reference>
<evidence type="ECO:0000256" key="2">
    <source>
        <dbReference type="ARBA" id="ARBA00022723"/>
    </source>
</evidence>